<evidence type="ECO:0000256" key="1">
    <source>
        <dbReference type="SAM" id="Phobius"/>
    </source>
</evidence>
<feature type="transmembrane region" description="Helical" evidence="1">
    <location>
        <begin position="22"/>
        <end position="40"/>
    </location>
</feature>
<evidence type="ECO:0000313" key="3">
    <source>
        <dbReference type="Proteomes" id="UP000217153"/>
    </source>
</evidence>
<keyword evidence="1" id="KW-0812">Transmembrane</keyword>
<keyword evidence="1" id="KW-1133">Transmembrane helix</keyword>
<dbReference type="AlphaFoldDB" id="A0A249JWX2"/>
<protein>
    <submittedName>
        <fullName evidence="2">Uncharacterized protein</fullName>
    </submittedName>
</protein>
<dbReference type="EMBL" id="CP016768">
    <property type="protein sequence ID" value="ASY09027.1"/>
    <property type="molecule type" value="Genomic_DNA"/>
</dbReference>
<name>A0A249JWX2_9ACTN</name>
<accession>A0A249JWX2</accession>
<gene>
    <name evidence="2" type="ORF">B1s21122_01435</name>
</gene>
<dbReference type="Proteomes" id="UP000217153">
    <property type="component" value="Chromosome"/>
</dbReference>
<proteinExistence type="predicted"/>
<evidence type="ECO:0000313" key="2">
    <source>
        <dbReference type="EMBL" id="ASY09027.1"/>
    </source>
</evidence>
<dbReference type="RefSeq" id="WP_095680333.1">
    <property type="nucleotide sequence ID" value="NZ_CP016768.2"/>
</dbReference>
<keyword evidence="3" id="KW-1185">Reference proteome</keyword>
<sequence>MSSEYIAGACNIGKGEVRRRQFVALIGIFLIATSATTLLATDQVRSARISIFLPAMIFSVGFIQSRKKFCLAYGLAGTFNFGKLGSITKVQSAEDRKADRKTAISILAQAAFLAAVITAVFFALPL</sequence>
<reference evidence="3" key="1">
    <citation type="submission" date="2016-10" db="EMBL/GenBank/DDBJ databases">
        <title>High microdiversification within the ubiquitous acI lineage of Actinobacteria.</title>
        <authorList>
            <person name="Neuenschwander S.M."/>
            <person name="Salcher M."/>
            <person name="Ghai R."/>
            <person name="Pernthaler J."/>
        </authorList>
    </citation>
    <scope>NUCLEOTIDE SEQUENCE [LARGE SCALE GENOMIC DNA]</scope>
</reference>
<dbReference type="OrthoDB" id="5068013at2"/>
<dbReference type="KEGG" id="abam:B1s21122_01435"/>
<organism evidence="2 3">
    <name type="scientific">Candidatus Nanopelagicus limnae</name>
    <dbReference type="NCBI Taxonomy" id="1884634"/>
    <lineage>
        <taxon>Bacteria</taxon>
        <taxon>Bacillati</taxon>
        <taxon>Actinomycetota</taxon>
        <taxon>Actinomycetes</taxon>
        <taxon>Candidatus Nanopelagicales</taxon>
        <taxon>Candidatus Nanopelagicaceae</taxon>
        <taxon>Candidatus Nanopelagicus</taxon>
    </lineage>
</organism>
<feature type="transmembrane region" description="Helical" evidence="1">
    <location>
        <begin position="46"/>
        <end position="63"/>
    </location>
</feature>
<keyword evidence="1" id="KW-0472">Membrane</keyword>
<feature type="transmembrane region" description="Helical" evidence="1">
    <location>
        <begin position="106"/>
        <end position="124"/>
    </location>
</feature>